<dbReference type="Pfam" id="PF00583">
    <property type="entry name" value="Acetyltransf_1"/>
    <property type="match status" value="1"/>
</dbReference>
<dbReference type="InterPro" id="IPR016181">
    <property type="entry name" value="Acyl_CoA_acyltransferase"/>
</dbReference>
<organism evidence="4 5">
    <name type="scientific">Clostridium paridis</name>
    <dbReference type="NCBI Taxonomy" id="2803863"/>
    <lineage>
        <taxon>Bacteria</taxon>
        <taxon>Bacillati</taxon>
        <taxon>Bacillota</taxon>
        <taxon>Clostridia</taxon>
        <taxon>Eubacteriales</taxon>
        <taxon>Clostridiaceae</taxon>
        <taxon>Clostridium</taxon>
    </lineage>
</organism>
<dbReference type="PANTHER" id="PTHR43420">
    <property type="entry name" value="ACETYLTRANSFERASE"/>
    <property type="match status" value="1"/>
</dbReference>
<comment type="caution">
    <text evidence="4">The sequence shown here is derived from an EMBL/GenBank/DDBJ whole genome shotgun (WGS) entry which is preliminary data.</text>
</comment>
<dbReference type="PANTHER" id="PTHR43420:SF12">
    <property type="entry name" value="N-ACETYLTRANSFERASE DOMAIN-CONTAINING PROTEIN"/>
    <property type="match status" value="1"/>
</dbReference>
<dbReference type="GO" id="GO:0016747">
    <property type="term" value="F:acyltransferase activity, transferring groups other than amino-acyl groups"/>
    <property type="evidence" value="ECO:0007669"/>
    <property type="project" value="InterPro"/>
</dbReference>
<keyword evidence="2" id="KW-0012">Acyltransferase</keyword>
<evidence type="ECO:0000256" key="2">
    <source>
        <dbReference type="ARBA" id="ARBA00023315"/>
    </source>
</evidence>
<dbReference type="Proteomes" id="UP000623681">
    <property type="component" value="Unassembled WGS sequence"/>
</dbReference>
<dbReference type="CDD" id="cd04301">
    <property type="entry name" value="NAT_SF"/>
    <property type="match status" value="1"/>
</dbReference>
<gene>
    <name evidence="4" type="ORF">JK634_10110</name>
</gene>
<proteinExistence type="predicted"/>
<evidence type="ECO:0000259" key="3">
    <source>
        <dbReference type="PROSITE" id="PS51186"/>
    </source>
</evidence>
<feature type="domain" description="N-acetyltransferase" evidence="3">
    <location>
        <begin position="1"/>
        <end position="151"/>
    </location>
</feature>
<dbReference type="InterPro" id="IPR000182">
    <property type="entry name" value="GNAT_dom"/>
</dbReference>
<accession>A0A937K4R2</accession>
<sequence length="151" mass="17616">MNISIIEKGINEINLIKPLWEGLNSVHFEKSISFKEKYMNFTFEKRIETIHAKANKGIIKFDVVLDSDSDSYVGYCISSIEDGRGEIESIFIHKDYRKFGQGKKLMERALKWFNNNGVKDISINVVYANEEALPFYENFGFNISNYILKRR</sequence>
<keyword evidence="1" id="KW-0808">Transferase</keyword>
<dbReference type="SUPFAM" id="SSF55729">
    <property type="entry name" value="Acyl-CoA N-acyltransferases (Nat)"/>
    <property type="match status" value="1"/>
</dbReference>
<dbReference type="EMBL" id="JAESWA010000022">
    <property type="protein sequence ID" value="MBL4932159.1"/>
    <property type="molecule type" value="Genomic_DNA"/>
</dbReference>
<dbReference type="PROSITE" id="PS51186">
    <property type="entry name" value="GNAT"/>
    <property type="match status" value="1"/>
</dbReference>
<evidence type="ECO:0000313" key="5">
    <source>
        <dbReference type="Proteomes" id="UP000623681"/>
    </source>
</evidence>
<evidence type="ECO:0000313" key="4">
    <source>
        <dbReference type="EMBL" id="MBL4932159.1"/>
    </source>
</evidence>
<dbReference type="RefSeq" id="WP_202767529.1">
    <property type="nucleotide sequence ID" value="NZ_JAESWA010000022.1"/>
</dbReference>
<evidence type="ECO:0000256" key="1">
    <source>
        <dbReference type="ARBA" id="ARBA00022679"/>
    </source>
</evidence>
<name>A0A937K4R2_9CLOT</name>
<dbReference type="InterPro" id="IPR050680">
    <property type="entry name" value="YpeA/RimI_acetyltransf"/>
</dbReference>
<protein>
    <submittedName>
        <fullName evidence="4">GNAT family N-acetyltransferase</fullName>
    </submittedName>
</protein>
<dbReference type="Gene3D" id="3.40.630.30">
    <property type="match status" value="1"/>
</dbReference>
<dbReference type="AlphaFoldDB" id="A0A937K4R2"/>
<reference evidence="4" key="1">
    <citation type="submission" date="2021-01" db="EMBL/GenBank/DDBJ databases">
        <title>Genome public.</title>
        <authorList>
            <person name="Liu C."/>
            <person name="Sun Q."/>
        </authorList>
    </citation>
    <scope>NUCLEOTIDE SEQUENCE</scope>
    <source>
        <strain evidence="4">YIM B02565</strain>
    </source>
</reference>
<keyword evidence="5" id="KW-1185">Reference proteome</keyword>